<proteinExistence type="predicted"/>
<dbReference type="SMART" id="SM00342">
    <property type="entry name" value="HTH_ARAC"/>
    <property type="match status" value="1"/>
</dbReference>
<dbReference type="InterPro" id="IPR032687">
    <property type="entry name" value="AraC-type_N"/>
</dbReference>
<keyword evidence="2" id="KW-0238">DNA-binding</keyword>
<dbReference type="SUPFAM" id="SSF46689">
    <property type="entry name" value="Homeodomain-like"/>
    <property type="match status" value="1"/>
</dbReference>
<dbReference type="PRINTS" id="PR00032">
    <property type="entry name" value="HTHARAC"/>
</dbReference>
<evidence type="ECO:0000259" key="4">
    <source>
        <dbReference type="PROSITE" id="PS01124"/>
    </source>
</evidence>
<dbReference type="InterPro" id="IPR020449">
    <property type="entry name" value="Tscrpt_reg_AraC-type_HTH"/>
</dbReference>
<dbReference type="PROSITE" id="PS01124">
    <property type="entry name" value="HTH_ARAC_FAMILY_2"/>
    <property type="match status" value="1"/>
</dbReference>
<keyword evidence="6" id="KW-1185">Reference proteome</keyword>
<organism evidence="5 6">
    <name type="scientific">Sphingomonas oligophenolica</name>
    <dbReference type="NCBI Taxonomy" id="301154"/>
    <lineage>
        <taxon>Bacteria</taxon>
        <taxon>Pseudomonadati</taxon>
        <taxon>Pseudomonadota</taxon>
        <taxon>Alphaproteobacteria</taxon>
        <taxon>Sphingomonadales</taxon>
        <taxon>Sphingomonadaceae</taxon>
        <taxon>Sphingomonas</taxon>
    </lineage>
</organism>
<reference evidence="5 6" key="1">
    <citation type="submission" date="2024-05" db="EMBL/GenBank/DDBJ databases">
        <authorList>
            <person name="Liu Q."/>
            <person name="Xin Y.-H."/>
        </authorList>
    </citation>
    <scope>NUCLEOTIDE SEQUENCE [LARGE SCALE GENOMIC DNA]</scope>
    <source>
        <strain evidence="5 6">CGMCC 1.10181</strain>
    </source>
</reference>
<name>A0ABU9XZA4_9SPHN</name>
<keyword evidence="1" id="KW-0805">Transcription regulation</keyword>
<feature type="domain" description="HTH araC/xylS-type" evidence="4">
    <location>
        <begin position="255"/>
        <end position="356"/>
    </location>
</feature>
<accession>A0ABU9XZA4</accession>
<protein>
    <submittedName>
        <fullName evidence="5">AraC family transcriptional regulator ligand-binding domain-containing protein</fullName>
    </submittedName>
</protein>
<evidence type="ECO:0000313" key="5">
    <source>
        <dbReference type="EMBL" id="MEN2788871.1"/>
    </source>
</evidence>
<keyword evidence="3" id="KW-0804">Transcription</keyword>
<dbReference type="Pfam" id="PF12625">
    <property type="entry name" value="Arabinose_bd"/>
    <property type="match status" value="1"/>
</dbReference>
<evidence type="ECO:0000256" key="3">
    <source>
        <dbReference type="ARBA" id="ARBA00023163"/>
    </source>
</evidence>
<dbReference type="PANTHER" id="PTHR47894">
    <property type="entry name" value="HTH-TYPE TRANSCRIPTIONAL REGULATOR GADX"/>
    <property type="match status" value="1"/>
</dbReference>
<evidence type="ECO:0000313" key="6">
    <source>
        <dbReference type="Proteomes" id="UP001419910"/>
    </source>
</evidence>
<dbReference type="PANTHER" id="PTHR47894:SF1">
    <property type="entry name" value="HTH-TYPE TRANSCRIPTIONAL REGULATOR VQSM"/>
    <property type="match status" value="1"/>
</dbReference>
<dbReference type="EMBL" id="JBDIME010000002">
    <property type="protein sequence ID" value="MEN2788871.1"/>
    <property type="molecule type" value="Genomic_DNA"/>
</dbReference>
<evidence type="ECO:0000256" key="1">
    <source>
        <dbReference type="ARBA" id="ARBA00023015"/>
    </source>
</evidence>
<dbReference type="RefSeq" id="WP_343890872.1">
    <property type="nucleotide sequence ID" value="NZ_BAAAEH010000035.1"/>
</dbReference>
<sequence length="377" mass="42541">MAGDQLKSAPPTLTLPNGAARSGGLDGIAVRNLLGGAVLKGLDPREILRAAGIDPLVYGDQQATIDGRELFRLVQHIQAALDDAYIGFLAERCRLALEVERTLSYLHCETFGESLRVSIRFTQALSIDIGPQLVEEGRTGLKHVCVYHTIEGVDRDIFVWLRFLWIYHLFSWLIGRPIKLRSVSVRGARPFQANGFDRFAVFNCPVEFDAPIDALCYDRSDLNARLVHGTLAEYQAHEASNPDWFATPGGQLNWRTQTEHVLLEFQRAELWSATIEMVAERLRSNPRRLRRDLAREGENFQHIRTRLRGELAAAFLLVTDMPITSVGYRVGFSEPGSFTRNFVEWTGMTPSQYRGRYRSDSTRTAAATMLLSERYNP</sequence>
<dbReference type="InterPro" id="IPR009057">
    <property type="entry name" value="Homeodomain-like_sf"/>
</dbReference>
<dbReference type="InterPro" id="IPR018060">
    <property type="entry name" value="HTH_AraC"/>
</dbReference>
<gene>
    <name evidence="5" type="ORF">ABC974_04465</name>
</gene>
<dbReference type="Proteomes" id="UP001419910">
    <property type="component" value="Unassembled WGS sequence"/>
</dbReference>
<dbReference type="Pfam" id="PF12833">
    <property type="entry name" value="HTH_18"/>
    <property type="match status" value="1"/>
</dbReference>
<evidence type="ECO:0000256" key="2">
    <source>
        <dbReference type="ARBA" id="ARBA00023125"/>
    </source>
</evidence>
<comment type="caution">
    <text evidence="5">The sequence shown here is derived from an EMBL/GenBank/DDBJ whole genome shotgun (WGS) entry which is preliminary data.</text>
</comment>
<dbReference type="Gene3D" id="1.10.10.60">
    <property type="entry name" value="Homeodomain-like"/>
    <property type="match status" value="1"/>
</dbReference>